<evidence type="ECO:0000313" key="3">
    <source>
        <dbReference type="EMBL" id="MDE1472101.1"/>
    </source>
</evidence>
<feature type="region of interest" description="Disordered" evidence="1">
    <location>
        <begin position="97"/>
        <end position="116"/>
    </location>
</feature>
<keyword evidence="2" id="KW-0812">Transmembrane</keyword>
<sequence length="116" mass="13497">MNFFEKIKCWFDKNKKSVLIGGTIVLSIVGTGVGYVLCKNSKISFSDWLKIASKEELDEAYEKLRLTFCKTGIRTKDMEKIGQELGERGAKEWFAKHPKNTNPNFRWTDANRWDRD</sequence>
<gene>
    <name evidence="3" type="ORF">PTZ04_17740</name>
</gene>
<dbReference type="EMBL" id="JAQSVD010000012">
    <property type="protein sequence ID" value="MDE1472101.1"/>
    <property type="molecule type" value="Genomic_DNA"/>
</dbReference>
<keyword evidence="2" id="KW-0472">Membrane</keyword>
<name>A0ABT5UW83_EUBLI</name>
<reference evidence="3 4" key="1">
    <citation type="submission" date="2023-02" db="EMBL/GenBank/DDBJ databases">
        <title>Comparative genome analysis of Eubacterium limosum species.</title>
        <authorList>
            <person name="Bak J.E."/>
        </authorList>
    </citation>
    <scope>NUCLEOTIDE SEQUENCE [LARGE SCALE GENOMIC DNA]</scope>
    <source>
        <strain evidence="3 4">KGMB01548</strain>
    </source>
</reference>
<evidence type="ECO:0000313" key="4">
    <source>
        <dbReference type="Proteomes" id="UP001215087"/>
    </source>
</evidence>
<proteinExistence type="predicted"/>
<evidence type="ECO:0000256" key="2">
    <source>
        <dbReference type="SAM" id="Phobius"/>
    </source>
</evidence>
<evidence type="ECO:0000256" key="1">
    <source>
        <dbReference type="SAM" id="MobiDB-lite"/>
    </source>
</evidence>
<protein>
    <submittedName>
        <fullName evidence="3">Uncharacterized protein</fullName>
    </submittedName>
</protein>
<keyword evidence="4" id="KW-1185">Reference proteome</keyword>
<feature type="transmembrane region" description="Helical" evidence="2">
    <location>
        <begin position="18"/>
        <end position="38"/>
    </location>
</feature>
<comment type="caution">
    <text evidence="3">The sequence shown here is derived from an EMBL/GenBank/DDBJ whole genome shotgun (WGS) entry which is preliminary data.</text>
</comment>
<accession>A0ABT5UW83</accession>
<dbReference type="Proteomes" id="UP001215087">
    <property type="component" value="Unassembled WGS sequence"/>
</dbReference>
<organism evidence="3 4">
    <name type="scientific">Eubacterium limosum</name>
    <dbReference type="NCBI Taxonomy" id="1736"/>
    <lineage>
        <taxon>Bacteria</taxon>
        <taxon>Bacillati</taxon>
        <taxon>Bacillota</taxon>
        <taxon>Clostridia</taxon>
        <taxon>Eubacteriales</taxon>
        <taxon>Eubacteriaceae</taxon>
        <taxon>Eubacterium</taxon>
    </lineage>
</organism>
<keyword evidence="2" id="KW-1133">Transmembrane helix</keyword>
<dbReference type="RefSeq" id="WP_274702917.1">
    <property type="nucleotide sequence ID" value="NZ_JAQSVD010000012.1"/>
</dbReference>